<proteinExistence type="predicted"/>
<dbReference type="EMBL" id="SOAG01000005">
    <property type="protein sequence ID" value="TDS64234.1"/>
    <property type="molecule type" value="Genomic_DNA"/>
</dbReference>
<evidence type="ECO:0000313" key="2">
    <source>
        <dbReference type="EMBL" id="TDS64234.1"/>
    </source>
</evidence>
<feature type="transmembrane region" description="Helical" evidence="1">
    <location>
        <begin position="176"/>
        <end position="197"/>
    </location>
</feature>
<comment type="caution">
    <text evidence="2">The sequence shown here is derived from an EMBL/GenBank/DDBJ whole genome shotgun (WGS) entry which is preliminary data.</text>
</comment>
<protein>
    <submittedName>
        <fullName evidence="2">Inner membrane protein</fullName>
    </submittedName>
</protein>
<evidence type="ECO:0000313" key="3">
    <source>
        <dbReference type="Proteomes" id="UP000295215"/>
    </source>
</evidence>
<name>A0A4R7F7P4_9FLAO</name>
<feature type="transmembrane region" description="Helical" evidence="1">
    <location>
        <begin position="71"/>
        <end position="92"/>
    </location>
</feature>
<dbReference type="Pfam" id="PF04307">
    <property type="entry name" value="YdjM"/>
    <property type="match status" value="1"/>
</dbReference>
<accession>A0A4R7F7P4</accession>
<keyword evidence="3" id="KW-1185">Reference proteome</keyword>
<gene>
    <name evidence="2" type="ORF">C8P70_10583</name>
</gene>
<keyword evidence="1" id="KW-1133">Transmembrane helix</keyword>
<dbReference type="AlphaFoldDB" id="A0A4R7F7P4"/>
<dbReference type="Proteomes" id="UP000295215">
    <property type="component" value="Unassembled WGS sequence"/>
</dbReference>
<keyword evidence="1" id="KW-0472">Membrane</keyword>
<evidence type="ECO:0000256" key="1">
    <source>
        <dbReference type="SAM" id="Phobius"/>
    </source>
</evidence>
<sequence length="346" mass="39639">MAVFFFCNVERTMDSLTQIILGGAIGNAIAGKKLKNKAVLYGAIAGTIPDLDVLAILFTDPISALEIHRGFSHSLIFAIFGSLLFGYLVYLLEKKKGLAFKEAVGVFFWGFVTHSLLDVFTTWGTRILWPFDYPFAFKAVFVIDPLYTLPFMFFLIRSMFEKNNVAKRMYWNKLGLIVSTAYLFVALLLKGIAFYAFTSALKEENVVYTSISVKPTIGNTILWNGIVETQDSFLIGEYSFFDHSSIQFRSYPKNLAYGEKLENNKIVERLIQISEGYYTFSEKENEIYFNDLRFGLLKNDDEDLQFAFSYRFVVDDNGKLTVEEVKKERKDGVLLLKKLWERLKGI</sequence>
<keyword evidence="1" id="KW-0812">Transmembrane</keyword>
<dbReference type="InterPro" id="IPR007404">
    <property type="entry name" value="YdjM-like"/>
</dbReference>
<feature type="transmembrane region" description="Helical" evidence="1">
    <location>
        <begin position="135"/>
        <end position="156"/>
    </location>
</feature>
<feature type="transmembrane region" description="Helical" evidence="1">
    <location>
        <begin position="104"/>
        <end position="123"/>
    </location>
</feature>
<dbReference type="PANTHER" id="PTHR40031">
    <property type="entry name" value="HYPOTHETICAL MEMBRANE SPANNING PROTEIN"/>
    <property type="match status" value="1"/>
</dbReference>
<organism evidence="2 3">
    <name type="scientific">Myroides indicus</name>
    <dbReference type="NCBI Taxonomy" id="1323422"/>
    <lineage>
        <taxon>Bacteria</taxon>
        <taxon>Pseudomonadati</taxon>
        <taxon>Bacteroidota</taxon>
        <taxon>Flavobacteriia</taxon>
        <taxon>Flavobacteriales</taxon>
        <taxon>Flavobacteriaceae</taxon>
        <taxon>Myroides</taxon>
    </lineage>
</organism>
<feature type="transmembrane region" description="Helical" evidence="1">
    <location>
        <begin position="38"/>
        <end position="59"/>
    </location>
</feature>
<dbReference type="PANTHER" id="PTHR40031:SF1">
    <property type="entry name" value="MEMBRANE-BOUND METAL-DEPENDENT HYDROLASE"/>
    <property type="match status" value="1"/>
</dbReference>
<dbReference type="InterPro" id="IPR053170">
    <property type="entry name" value="Transcription_regulator"/>
</dbReference>
<reference evidence="2 3" key="1">
    <citation type="submission" date="2019-03" db="EMBL/GenBank/DDBJ databases">
        <title>Genomic Encyclopedia of Archaeal and Bacterial Type Strains, Phase II (KMG-II): from individual species to whole genera.</title>
        <authorList>
            <person name="Goeker M."/>
        </authorList>
    </citation>
    <scope>NUCLEOTIDE SEQUENCE [LARGE SCALE GENOMIC DNA]</scope>
    <source>
        <strain evidence="2 3">DSM 28213</strain>
    </source>
</reference>